<organism evidence="3 4">
    <name type="scientific">Hydrogenophaga intermedia</name>
    <dbReference type="NCBI Taxonomy" id="65786"/>
    <lineage>
        <taxon>Bacteria</taxon>
        <taxon>Pseudomonadati</taxon>
        <taxon>Pseudomonadota</taxon>
        <taxon>Betaproteobacteria</taxon>
        <taxon>Burkholderiales</taxon>
        <taxon>Comamonadaceae</taxon>
        <taxon>Hydrogenophaga</taxon>
    </lineage>
</organism>
<evidence type="ECO:0000313" key="3">
    <source>
        <dbReference type="EMBL" id="CDN87750.1"/>
    </source>
</evidence>
<name>A0A1L1PE02_HYDIT</name>
<comment type="similarity">
    <text evidence="1">Belongs to the AB hydrolase superfamily.</text>
</comment>
<dbReference type="AlphaFoldDB" id="A0A1L1PE02"/>
<accession>A0A1L1PE02</accession>
<dbReference type="InterPro" id="IPR000073">
    <property type="entry name" value="AB_hydrolase_1"/>
</dbReference>
<dbReference type="InterPro" id="IPR029058">
    <property type="entry name" value="AB_hydrolase_fold"/>
</dbReference>
<dbReference type="Gene3D" id="3.40.50.1820">
    <property type="entry name" value="alpha/beta hydrolase"/>
    <property type="match status" value="1"/>
</dbReference>
<gene>
    <name evidence="3" type="ORF">BN948_02176</name>
</gene>
<dbReference type="PRINTS" id="PR00111">
    <property type="entry name" value="ABHYDROLASE"/>
</dbReference>
<dbReference type="SUPFAM" id="SSF53474">
    <property type="entry name" value="alpha/beta-Hydrolases"/>
    <property type="match status" value="1"/>
</dbReference>
<dbReference type="RefSeq" id="WP_009518933.1">
    <property type="nucleotide sequence ID" value="NZ_CCAE010000014.1"/>
</dbReference>
<keyword evidence="4" id="KW-1185">Reference proteome</keyword>
<dbReference type="PANTHER" id="PTHR43039">
    <property type="entry name" value="ESTERASE-RELATED"/>
    <property type="match status" value="1"/>
</dbReference>
<evidence type="ECO:0000313" key="4">
    <source>
        <dbReference type="Proteomes" id="UP000028878"/>
    </source>
</evidence>
<dbReference type="EMBL" id="CCAE010000014">
    <property type="protein sequence ID" value="CDN87750.1"/>
    <property type="molecule type" value="Genomic_DNA"/>
</dbReference>
<reference evidence="4" key="1">
    <citation type="submission" date="2014-11" db="EMBL/GenBank/DDBJ databases">
        <title>Draft genome sequence of Hydrogenophaga intermedia S1.</title>
        <authorList>
            <person name="Gan H.M."/>
            <person name="Chew T.H."/>
            <person name="Stolz A."/>
        </authorList>
    </citation>
    <scope>NUCLEOTIDE SEQUENCE [LARGE SCALE GENOMIC DNA]</scope>
    <source>
        <strain evidence="4">S1</strain>
    </source>
</reference>
<protein>
    <submittedName>
        <fullName evidence="3">3-oxoadipate enol-lactonase</fullName>
    </submittedName>
</protein>
<dbReference type="Proteomes" id="UP000028878">
    <property type="component" value="Unassembled WGS sequence"/>
</dbReference>
<sequence>MNTSQDGQGPTVVLSHALALDRHMWDELTALLAPRYRVVRYDHRGHGQGPSPDAPYSIDDLADDAATVIRSVSSGPVVFAGLSLGGMVGQALAARHPSLLRGLAVINSAPHYADRTLWDTRIQAVRTTGMPAVADASIDRWLTPAFRQSADGQAVAARLRQSLLDTDSLGYVRACEAIAAMDLRAGNRRITTPTLIVAGRHDLATPLAQSQAIADGIAGARIVEVEAAHISAAECPGELARVLDGWMQTLPAEAS</sequence>
<dbReference type="Pfam" id="PF00561">
    <property type="entry name" value="Abhydrolase_1"/>
    <property type="match status" value="1"/>
</dbReference>
<proteinExistence type="inferred from homology"/>
<evidence type="ECO:0000256" key="1">
    <source>
        <dbReference type="ARBA" id="ARBA00008645"/>
    </source>
</evidence>
<feature type="domain" description="AB hydrolase-1" evidence="2">
    <location>
        <begin position="10"/>
        <end position="231"/>
    </location>
</feature>
<evidence type="ECO:0000259" key="2">
    <source>
        <dbReference type="Pfam" id="PF00561"/>
    </source>
</evidence>